<dbReference type="PROSITE" id="PS50110">
    <property type="entry name" value="RESPONSE_REGULATORY"/>
    <property type="match status" value="1"/>
</dbReference>
<dbReference type="EMBL" id="VORB01000001">
    <property type="protein sequence ID" value="TXC85357.1"/>
    <property type="molecule type" value="Genomic_DNA"/>
</dbReference>
<evidence type="ECO:0000256" key="1">
    <source>
        <dbReference type="PROSITE-ProRule" id="PRU00169"/>
    </source>
</evidence>
<dbReference type="SMART" id="SM00850">
    <property type="entry name" value="LytTR"/>
    <property type="match status" value="1"/>
</dbReference>
<dbReference type="GO" id="GO:0000156">
    <property type="term" value="F:phosphorelay response regulator activity"/>
    <property type="evidence" value="ECO:0007669"/>
    <property type="project" value="InterPro"/>
</dbReference>
<dbReference type="PANTHER" id="PTHR37299">
    <property type="entry name" value="TRANSCRIPTIONAL REGULATOR-RELATED"/>
    <property type="match status" value="1"/>
</dbReference>
<dbReference type="GO" id="GO:0003677">
    <property type="term" value="F:DNA binding"/>
    <property type="evidence" value="ECO:0007669"/>
    <property type="project" value="InterPro"/>
</dbReference>
<name>A0A5C6VJB7_9FLAO</name>
<dbReference type="SUPFAM" id="SSF52172">
    <property type="entry name" value="CheY-like"/>
    <property type="match status" value="1"/>
</dbReference>
<evidence type="ECO:0008006" key="6">
    <source>
        <dbReference type="Google" id="ProtNLM"/>
    </source>
</evidence>
<gene>
    <name evidence="4" type="ORF">FRX97_01660</name>
</gene>
<evidence type="ECO:0000259" key="3">
    <source>
        <dbReference type="PROSITE" id="PS50930"/>
    </source>
</evidence>
<protein>
    <recommendedName>
        <fullName evidence="6">Response regulator transcription factor</fullName>
    </recommendedName>
</protein>
<dbReference type="AlphaFoldDB" id="A0A5C6VJB7"/>
<feature type="domain" description="Response regulatory" evidence="2">
    <location>
        <begin position="5"/>
        <end position="121"/>
    </location>
</feature>
<dbReference type="Gene3D" id="3.40.50.2300">
    <property type="match status" value="1"/>
</dbReference>
<dbReference type="RefSeq" id="WP_147012715.1">
    <property type="nucleotide sequence ID" value="NZ_VORB01000001.1"/>
</dbReference>
<dbReference type="PANTHER" id="PTHR37299:SF1">
    <property type="entry name" value="STAGE 0 SPORULATION PROTEIN A HOMOLOG"/>
    <property type="match status" value="1"/>
</dbReference>
<accession>A0A5C6VJB7</accession>
<comment type="caution">
    <text evidence="4">The sequence shown here is derived from an EMBL/GenBank/DDBJ whole genome shotgun (WGS) entry which is preliminary data.</text>
</comment>
<keyword evidence="1" id="KW-0597">Phosphoprotein</keyword>
<feature type="modified residue" description="4-aspartylphosphate" evidence="1">
    <location>
        <position position="55"/>
    </location>
</feature>
<dbReference type="InterPro" id="IPR001789">
    <property type="entry name" value="Sig_transdc_resp-reg_receiver"/>
</dbReference>
<keyword evidence="5" id="KW-1185">Reference proteome</keyword>
<organism evidence="4 5">
    <name type="scientific">Luteibaculum oceani</name>
    <dbReference type="NCBI Taxonomy" id="1294296"/>
    <lineage>
        <taxon>Bacteria</taxon>
        <taxon>Pseudomonadati</taxon>
        <taxon>Bacteroidota</taxon>
        <taxon>Flavobacteriia</taxon>
        <taxon>Flavobacteriales</taxon>
        <taxon>Luteibaculaceae</taxon>
        <taxon>Luteibaculum</taxon>
    </lineage>
</organism>
<evidence type="ECO:0000313" key="4">
    <source>
        <dbReference type="EMBL" id="TXC85357.1"/>
    </source>
</evidence>
<proteinExistence type="predicted"/>
<dbReference type="InterPro" id="IPR046947">
    <property type="entry name" value="LytR-like"/>
</dbReference>
<dbReference type="PROSITE" id="PS50930">
    <property type="entry name" value="HTH_LYTTR"/>
    <property type="match status" value="1"/>
</dbReference>
<dbReference type="InterPro" id="IPR007492">
    <property type="entry name" value="LytTR_DNA-bd_dom"/>
</dbReference>
<evidence type="ECO:0000313" key="5">
    <source>
        <dbReference type="Proteomes" id="UP000321168"/>
    </source>
</evidence>
<feature type="domain" description="HTH LytTR-type" evidence="3">
    <location>
        <begin position="150"/>
        <end position="250"/>
    </location>
</feature>
<dbReference type="Pfam" id="PF04397">
    <property type="entry name" value="LytTR"/>
    <property type="match status" value="1"/>
</dbReference>
<evidence type="ECO:0000259" key="2">
    <source>
        <dbReference type="PROSITE" id="PS50110"/>
    </source>
</evidence>
<dbReference type="OrthoDB" id="2962330at2"/>
<dbReference type="Gene3D" id="2.40.50.1020">
    <property type="entry name" value="LytTr DNA-binding domain"/>
    <property type="match status" value="1"/>
</dbReference>
<reference evidence="4 5" key="1">
    <citation type="submission" date="2019-08" db="EMBL/GenBank/DDBJ databases">
        <title>Genome of Luteibaculum oceani JCM 18817.</title>
        <authorList>
            <person name="Bowman J.P."/>
        </authorList>
    </citation>
    <scope>NUCLEOTIDE SEQUENCE [LARGE SCALE GENOMIC DNA]</scope>
    <source>
        <strain evidence="4 5">JCM 18817</strain>
    </source>
</reference>
<sequence>MSGLNVLIADLEPIPAKDLELNLKKLGHQVSAMVHSGEDFSDLLKSKNPDLIFFDPRIELEQPLSDLLIELFPSKRPAVIALCSPPIDSAKLLWIKENSPESYLCKPGKQSELEAAIAVSEALVSKLSDLELKSQLYLDLSTMMNGGDSFFIKHKSQHRKVAHSDIIFVEALKDYVVINTAEKRYTIHSTMKDLERKLPKSKFIRVHRSFIVNREHIAYVDYSEVGIQNSDKVVPIGGSYREDLQARLQFL</sequence>
<dbReference type="Proteomes" id="UP000321168">
    <property type="component" value="Unassembled WGS sequence"/>
</dbReference>
<dbReference type="InterPro" id="IPR011006">
    <property type="entry name" value="CheY-like_superfamily"/>
</dbReference>